<proteinExistence type="predicted"/>
<dbReference type="InterPro" id="IPR000719">
    <property type="entry name" value="Prot_kinase_dom"/>
</dbReference>
<feature type="domain" description="Protein kinase" evidence="1">
    <location>
        <begin position="36"/>
        <end position="303"/>
    </location>
</feature>
<dbReference type="PANTHER" id="PTHR44167:SF24">
    <property type="entry name" value="SERINE_THREONINE-PROTEIN KINASE CHK2"/>
    <property type="match status" value="1"/>
</dbReference>
<dbReference type="Gene3D" id="1.10.510.10">
    <property type="entry name" value="Transferase(Phosphotransferase) domain 1"/>
    <property type="match status" value="1"/>
</dbReference>
<dbReference type="EMBL" id="MN740729">
    <property type="protein sequence ID" value="QHS81111.1"/>
    <property type="molecule type" value="Genomic_DNA"/>
</dbReference>
<sequence>MESPMESPMDSPIITPMVPFKINLSKQTDISYYDMQERLIDLGIFNYDKIISDDEERSVCIFSLDGQKFVMKLGNRSDKDDTTKFHLLKKEAAIYKEIQNFPENSKYFPRILNSGDVNNEFYYIIMEYIQGKTLYDYLNEKYKIADFNNSNEILTILLNLTMALNALWSHGIVHADLSVENVMIEPDLNVKLIDFEKSAKYIPLKFNTVGTSRLNINSKSISGYGYFFLVRISLAVLKNKDAYIPLLYAIKSLIEPCEDCKDIYYKCAKLIKAEIKMAGGSKRGTRKILRTKRKATRNSRIKA</sequence>
<dbReference type="PANTHER" id="PTHR44167">
    <property type="entry name" value="OVARIAN-SPECIFIC SERINE/THREONINE-PROTEIN KINASE LOK-RELATED"/>
    <property type="match status" value="1"/>
</dbReference>
<name>A0A6C0AP25_9ZZZZ</name>
<reference evidence="2" key="1">
    <citation type="journal article" date="2020" name="Nature">
        <title>Giant virus diversity and host interactions through global metagenomics.</title>
        <authorList>
            <person name="Schulz F."/>
            <person name="Roux S."/>
            <person name="Paez-Espino D."/>
            <person name="Jungbluth S."/>
            <person name="Walsh D.A."/>
            <person name="Denef V.J."/>
            <person name="McMahon K.D."/>
            <person name="Konstantinidis K.T."/>
            <person name="Eloe-Fadrosh E.A."/>
            <person name="Kyrpides N.C."/>
            <person name="Woyke T."/>
        </authorList>
    </citation>
    <scope>NUCLEOTIDE SEQUENCE</scope>
    <source>
        <strain evidence="2">GVMAG-S-1101161-73</strain>
    </source>
</reference>
<evidence type="ECO:0000259" key="1">
    <source>
        <dbReference type="PROSITE" id="PS50011"/>
    </source>
</evidence>
<dbReference type="SUPFAM" id="SSF56112">
    <property type="entry name" value="Protein kinase-like (PK-like)"/>
    <property type="match status" value="1"/>
</dbReference>
<dbReference type="InterPro" id="IPR011009">
    <property type="entry name" value="Kinase-like_dom_sf"/>
</dbReference>
<dbReference type="Pfam" id="PF00069">
    <property type="entry name" value="Pkinase"/>
    <property type="match status" value="1"/>
</dbReference>
<dbReference type="GO" id="GO:0005737">
    <property type="term" value="C:cytoplasm"/>
    <property type="evidence" value="ECO:0007669"/>
    <property type="project" value="TreeGrafter"/>
</dbReference>
<dbReference type="GO" id="GO:0005634">
    <property type="term" value="C:nucleus"/>
    <property type="evidence" value="ECO:0007669"/>
    <property type="project" value="TreeGrafter"/>
</dbReference>
<dbReference type="AlphaFoldDB" id="A0A6C0AP25"/>
<accession>A0A6C0AP25</accession>
<dbReference type="PROSITE" id="PS00109">
    <property type="entry name" value="PROTEIN_KINASE_TYR"/>
    <property type="match status" value="1"/>
</dbReference>
<dbReference type="PROSITE" id="PS50011">
    <property type="entry name" value="PROTEIN_KINASE_DOM"/>
    <property type="match status" value="1"/>
</dbReference>
<evidence type="ECO:0000313" key="2">
    <source>
        <dbReference type="EMBL" id="QHS81111.1"/>
    </source>
</evidence>
<dbReference type="GO" id="GO:0004674">
    <property type="term" value="F:protein serine/threonine kinase activity"/>
    <property type="evidence" value="ECO:0007669"/>
    <property type="project" value="TreeGrafter"/>
</dbReference>
<dbReference type="SMART" id="SM00220">
    <property type="entry name" value="S_TKc"/>
    <property type="match status" value="1"/>
</dbReference>
<dbReference type="GO" id="GO:0005524">
    <property type="term" value="F:ATP binding"/>
    <property type="evidence" value="ECO:0007669"/>
    <property type="project" value="InterPro"/>
</dbReference>
<organism evidence="2">
    <name type="scientific">viral metagenome</name>
    <dbReference type="NCBI Taxonomy" id="1070528"/>
    <lineage>
        <taxon>unclassified sequences</taxon>
        <taxon>metagenomes</taxon>
        <taxon>organismal metagenomes</taxon>
    </lineage>
</organism>
<dbReference type="InterPro" id="IPR008266">
    <property type="entry name" value="Tyr_kinase_AS"/>
</dbReference>
<dbReference type="GO" id="GO:0044773">
    <property type="term" value="P:mitotic DNA damage checkpoint signaling"/>
    <property type="evidence" value="ECO:0007669"/>
    <property type="project" value="TreeGrafter"/>
</dbReference>
<protein>
    <recommendedName>
        <fullName evidence="1">Protein kinase domain-containing protein</fullName>
    </recommendedName>
</protein>